<feature type="chain" id="PRO_5001643630" description="non-specific serine/threonine protein kinase" evidence="7">
    <location>
        <begin position="23"/>
        <end position="259"/>
    </location>
</feature>
<evidence type="ECO:0000313" key="11">
    <source>
        <dbReference type="Proteomes" id="UP000027138"/>
    </source>
</evidence>
<comment type="subcellular location">
    <subcellularLocation>
        <location evidence="1">Membrane</location>
        <topology evidence="1">Single-pass membrane protein</topology>
    </subcellularLocation>
</comment>
<evidence type="ECO:0000256" key="6">
    <source>
        <dbReference type="ARBA" id="ARBA00048679"/>
    </source>
</evidence>
<evidence type="ECO:0000256" key="2">
    <source>
        <dbReference type="ARBA" id="ARBA00012513"/>
    </source>
</evidence>
<feature type="signal peptide" evidence="7">
    <location>
        <begin position="1"/>
        <end position="22"/>
    </location>
</feature>
<evidence type="ECO:0000256" key="1">
    <source>
        <dbReference type="ARBA" id="ARBA00004167"/>
    </source>
</evidence>
<feature type="domain" description="Wall-associated receptor kinase galacturonan-binding" evidence="8">
    <location>
        <begin position="30"/>
        <end position="93"/>
    </location>
</feature>
<evidence type="ECO:0000313" key="10">
    <source>
        <dbReference type="EMBL" id="KDP33003.1"/>
    </source>
</evidence>
<dbReference type="PANTHER" id="PTHR33138:SF11">
    <property type="entry name" value="KINASE-LIKE PROTEIN"/>
    <property type="match status" value="1"/>
</dbReference>
<sequence length="259" mass="28602">MSSSKFSLFLFFFSIAIPCCLGNPDLFTSCATKFVCGNISAGYPFWGSDRQYGCGVPELELKCEKNITKIEINGVKYRVLDINNDHQILKIAREDYIYDFCKPDFLNTTLDSKFFDYSPGYRNLTFIYGCPVGIPALFNCFIAGSLPQNGYVLLNAVGPGSCYRSVFVPVYELSLETMLFNLTGLKESLKQGFEVKLKVDNTVCNDCLNSKGACGYDFFSNETTCYCLLGQITGSKTCATWSPDAVPESRPGAAIITTG</sequence>
<dbReference type="AlphaFoldDB" id="A0A067KD98"/>
<dbReference type="Pfam" id="PF14380">
    <property type="entry name" value="WAK_assoc"/>
    <property type="match status" value="1"/>
</dbReference>
<keyword evidence="4" id="KW-0325">Glycoprotein</keyword>
<evidence type="ECO:0000256" key="3">
    <source>
        <dbReference type="ARBA" id="ARBA00022729"/>
    </source>
</evidence>
<evidence type="ECO:0000256" key="5">
    <source>
        <dbReference type="ARBA" id="ARBA00047899"/>
    </source>
</evidence>
<dbReference type="GO" id="GO:0004674">
    <property type="term" value="F:protein serine/threonine kinase activity"/>
    <property type="evidence" value="ECO:0007669"/>
    <property type="project" value="UniProtKB-EC"/>
</dbReference>
<dbReference type="Pfam" id="PF13947">
    <property type="entry name" value="GUB_WAK_bind"/>
    <property type="match status" value="1"/>
</dbReference>
<dbReference type="STRING" id="180498.A0A067KD98"/>
<dbReference type="EMBL" id="KK914568">
    <property type="protein sequence ID" value="KDP33003.1"/>
    <property type="molecule type" value="Genomic_DNA"/>
</dbReference>
<evidence type="ECO:0000256" key="7">
    <source>
        <dbReference type="SAM" id="SignalP"/>
    </source>
</evidence>
<dbReference type="GO" id="GO:0016020">
    <property type="term" value="C:membrane"/>
    <property type="evidence" value="ECO:0007669"/>
    <property type="project" value="UniProtKB-SubCell"/>
</dbReference>
<evidence type="ECO:0000259" key="9">
    <source>
        <dbReference type="Pfam" id="PF14380"/>
    </source>
</evidence>
<keyword evidence="3 7" id="KW-0732">Signal</keyword>
<comment type="catalytic activity">
    <reaction evidence="5">
        <text>L-threonyl-[protein] + ATP = O-phospho-L-threonyl-[protein] + ADP + H(+)</text>
        <dbReference type="Rhea" id="RHEA:46608"/>
        <dbReference type="Rhea" id="RHEA-COMP:11060"/>
        <dbReference type="Rhea" id="RHEA-COMP:11605"/>
        <dbReference type="ChEBI" id="CHEBI:15378"/>
        <dbReference type="ChEBI" id="CHEBI:30013"/>
        <dbReference type="ChEBI" id="CHEBI:30616"/>
        <dbReference type="ChEBI" id="CHEBI:61977"/>
        <dbReference type="ChEBI" id="CHEBI:456216"/>
        <dbReference type="EC" id="2.7.11.1"/>
    </reaction>
</comment>
<dbReference type="EC" id="2.7.11.1" evidence="2"/>
<protein>
    <recommendedName>
        <fullName evidence="2">non-specific serine/threonine protein kinase</fullName>
        <ecNumber evidence="2">2.7.11.1</ecNumber>
    </recommendedName>
</protein>
<dbReference type="InterPro" id="IPR025287">
    <property type="entry name" value="WAK_GUB"/>
</dbReference>
<feature type="domain" description="Wall-associated receptor kinase C-terminal" evidence="9">
    <location>
        <begin position="160"/>
        <end position="227"/>
    </location>
</feature>
<accession>A0A067KD98</accession>
<dbReference type="InterPro" id="IPR032872">
    <property type="entry name" value="WAK_assoc_C"/>
</dbReference>
<comment type="catalytic activity">
    <reaction evidence="6">
        <text>L-seryl-[protein] + ATP = O-phospho-L-seryl-[protein] + ADP + H(+)</text>
        <dbReference type="Rhea" id="RHEA:17989"/>
        <dbReference type="Rhea" id="RHEA-COMP:9863"/>
        <dbReference type="Rhea" id="RHEA-COMP:11604"/>
        <dbReference type="ChEBI" id="CHEBI:15378"/>
        <dbReference type="ChEBI" id="CHEBI:29999"/>
        <dbReference type="ChEBI" id="CHEBI:30616"/>
        <dbReference type="ChEBI" id="CHEBI:83421"/>
        <dbReference type="ChEBI" id="CHEBI:456216"/>
        <dbReference type="EC" id="2.7.11.1"/>
    </reaction>
</comment>
<reference evidence="10 11" key="1">
    <citation type="journal article" date="2014" name="PLoS ONE">
        <title>Global Analysis of Gene Expression Profiles in Physic Nut (Jatropha curcas L.) Seedlings Exposed to Salt Stress.</title>
        <authorList>
            <person name="Zhang L."/>
            <person name="Zhang C."/>
            <person name="Wu P."/>
            <person name="Chen Y."/>
            <person name="Li M."/>
            <person name="Jiang H."/>
            <person name="Wu G."/>
        </authorList>
    </citation>
    <scope>NUCLEOTIDE SEQUENCE [LARGE SCALE GENOMIC DNA]</scope>
    <source>
        <strain evidence="11">cv. GZQX0401</strain>
        <tissue evidence="10">Young leaves</tissue>
    </source>
</reference>
<dbReference type="Proteomes" id="UP000027138">
    <property type="component" value="Unassembled WGS sequence"/>
</dbReference>
<evidence type="ECO:0000256" key="4">
    <source>
        <dbReference type="ARBA" id="ARBA00023180"/>
    </source>
</evidence>
<dbReference type="GO" id="GO:0030247">
    <property type="term" value="F:polysaccharide binding"/>
    <property type="evidence" value="ECO:0007669"/>
    <property type="project" value="InterPro"/>
</dbReference>
<dbReference type="PANTHER" id="PTHR33138">
    <property type="entry name" value="OS01G0690200 PROTEIN"/>
    <property type="match status" value="1"/>
</dbReference>
<gene>
    <name evidence="10" type="ORF">JCGZ_13034</name>
</gene>
<keyword evidence="11" id="KW-1185">Reference proteome</keyword>
<name>A0A067KD98_JATCU</name>
<dbReference type="OrthoDB" id="1507006at2759"/>
<proteinExistence type="predicted"/>
<organism evidence="10 11">
    <name type="scientific">Jatropha curcas</name>
    <name type="common">Barbados nut</name>
    <dbReference type="NCBI Taxonomy" id="180498"/>
    <lineage>
        <taxon>Eukaryota</taxon>
        <taxon>Viridiplantae</taxon>
        <taxon>Streptophyta</taxon>
        <taxon>Embryophyta</taxon>
        <taxon>Tracheophyta</taxon>
        <taxon>Spermatophyta</taxon>
        <taxon>Magnoliopsida</taxon>
        <taxon>eudicotyledons</taxon>
        <taxon>Gunneridae</taxon>
        <taxon>Pentapetalae</taxon>
        <taxon>rosids</taxon>
        <taxon>fabids</taxon>
        <taxon>Malpighiales</taxon>
        <taxon>Euphorbiaceae</taxon>
        <taxon>Crotonoideae</taxon>
        <taxon>Jatropheae</taxon>
        <taxon>Jatropha</taxon>
    </lineage>
</organism>
<evidence type="ECO:0000259" key="8">
    <source>
        <dbReference type="Pfam" id="PF13947"/>
    </source>
</evidence>